<protein>
    <submittedName>
        <fullName evidence="1">Uncharacterized protein</fullName>
    </submittedName>
</protein>
<name>X1C8T5_9ZZZZ</name>
<sequence>QKEIDEKALALFKEDPDKAKEYLTSYCKKSGNKAVEEAWKLGDFLWTKYDGKF</sequence>
<reference evidence="1" key="1">
    <citation type="journal article" date="2014" name="Front. Microbiol.">
        <title>High frequency of phylogenetically diverse reductive dehalogenase-homologous genes in deep subseafloor sedimentary metagenomes.</title>
        <authorList>
            <person name="Kawai M."/>
            <person name="Futagami T."/>
            <person name="Toyoda A."/>
            <person name="Takaki Y."/>
            <person name="Nishi S."/>
            <person name="Hori S."/>
            <person name="Arai W."/>
            <person name="Tsubouchi T."/>
            <person name="Morono Y."/>
            <person name="Uchiyama I."/>
            <person name="Ito T."/>
            <person name="Fujiyama A."/>
            <person name="Inagaki F."/>
            <person name="Takami H."/>
        </authorList>
    </citation>
    <scope>NUCLEOTIDE SEQUENCE</scope>
    <source>
        <strain evidence="1">Expedition CK06-06</strain>
    </source>
</reference>
<organism evidence="1">
    <name type="scientific">marine sediment metagenome</name>
    <dbReference type="NCBI Taxonomy" id="412755"/>
    <lineage>
        <taxon>unclassified sequences</taxon>
        <taxon>metagenomes</taxon>
        <taxon>ecological metagenomes</taxon>
    </lineage>
</organism>
<feature type="non-terminal residue" evidence="1">
    <location>
        <position position="1"/>
    </location>
</feature>
<evidence type="ECO:0000313" key="1">
    <source>
        <dbReference type="EMBL" id="GAH03792.1"/>
    </source>
</evidence>
<dbReference type="EMBL" id="BART01024398">
    <property type="protein sequence ID" value="GAH03792.1"/>
    <property type="molecule type" value="Genomic_DNA"/>
</dbReference>
<proteinExistence type="predicted"/>
<dbReference type="AlphaFoldDB" id="X1C8T5"/>
<accession>X1C8T5</accession>
<gene>
    <name evidence="1" type="ORF">S01H4_44087</name>
</gene>
<comment type="caution">
    <text evidence="1">The sequence shown here is derived from an EMBL/GenBank/DDBJ whole genome shotgun (WGS) entry which is preliminary data.</text>
</comment>